<dbReference type="Pfam" id="PF00096">
    <property type="entry name" value="zf-C2H2"/>
    <property type="match status" value="2"/>
</dbReference>
<feature type="domain" description="C2H2-type" evidence="2">
    <location>
        <begin position="5"/>
        <end position="33"/>
    </location>
</feature>
<organism evidence="3 4">
    <name type="scientific">Aphis glycines</name>
    <name type="common">Soybean aphid</name>
    <dbReference type="NCBI Taxonomy" id="307491"/>
    <lineage>
        <taxon>Eukaryota</taxon>
        <taxon>Metazoa</taxon>
        <taxon>Ecdysozoa</taxon>
        <taxon>Arthropoda</taxon>
        <taxon>Hexapoda</taxon>
        <taxon>Insecta</taxon>
        <taxon>Pterygota</taxon>
        <taxon>Neoptera</taxon>
        <taxon>Paraneoptera</taxon>
        <taxon>Hemiptera</taxon>
        <taxon>Sternorrhyncha</taxon>
        <taxon>Aphidomorpha</taxon>
        <taxon>Aphidoidea</taxon>
        <taxon>Aphididae</taxon>
        <taxon>Aphidini</taxon>
        <taxon>Aphis</taxon>
        <taxon>Aphis</taxon>
    </lineage>
</organism>
<keyword evidence="1" id="KW-0863">Zinc-finger</keyword>
<protein>
    <recommendedName>
        <fullName evidence="2">C2H2-type domain-containing protein</fullName>
    </recommendedName>
</protein>
<sequence length="299" mass="34803">MPLMYRCPKNCGRRYTRKDSMNRHVTYECGVEHQFKCKQRIKSKPKLDTVPALSAINITLPPESKKQEPKKCSISVTKTESCYRCKNCKNIILGPNAENLYVEHILTCLDTNNFECSICFKKFAHKHEMFWLTKLDQVVKYNPSICPKNCGRKFGGKNRKSNLKLHLLKECGKTVTCLIYFMLKKNDLYANENPVYCPKNCGRCYKDNYIGQLIFILITFPGVCTNFQKLYESDTVSCPNYCGRLYRGPQRKCNLRKHLKLECGVAPMFSCKICLRKFTRNENLKRHLVVVHSTLKNMM</sequence>
<comment type="caution">
    <text evidence="3">The sequence shown here is derived from an EMBL/GenBank/DDBJ whole genome shotgun (WGS) entry which is preliminary data.</text>
</comment>
<gene>
    <name evidence="3" type="ORF">AGLY_008325</name>
</gene>
<evidence type="ECO:0000313" key="4">
    <source>
        <dbReference type="Proteomes" id="UP000475862"/>
    </source>
</evidence>
<name>A0A6G0TMR9_APHGL</name>
<evidence type="ECO:0000313" key="3">
    <source>
        <dbReference type="EMBL" id="KAE9535033.1"/>
    </source>
</evidence>
<accession>A0A6G0TMR9</accession>
<feature type="domain" description="C2H2-type" evidence="2">
    <location>
        <begin position="269"/>
        <end position="297"/>
    </location>
</feature>
<dbReference type="SMART" id="SM00355">
    <property type="entry name" value="ZnF_C2H2"/>
    <property type="match status" value="2"/>
</dbReference>
<evidence type="ECO:0000256" key="1">
    <source>
        <dbReference type="PROSITE-ProRule" id="PRU00042"/>
    </source>
</evidence>
<dbReference type="PROSITE" id="PS00028">
    <property type="entry name" value="ZINC_FINGER_C2H2_1"/>
    <property type="match status" value="1"/>
</dbReference>
<keyword evidence="1" id="KW-0479">Metal-binding</keyword>
<dbReference type="EMBL" id="VYZN01000027">
    <property type="protein sequence ID" value="KAE9535033.1"/>
    <property type="molecule type" value="Genomic_DNA"/>
</dbReference>
<reference evidence="3 4" key="1">
    <citation type="submission" date="2019-08" db="EMBL/GenBank/DDBJ databases">
        <title>The genome of the soybean aphid Biotype 1, its phylome, world population structure and adaptation to the North American continent.</title>
        <authorList>
            <person name="Giordano R."/>
            <person name="Donthu R.K."/>
            <person name="Hernandez A.G."/>
            <person name="Wright C.L."/>
            <person name="Zimin A.V."/>
        </authorList>
    </citation>
    <scope>NUCLEOTIDE SEQUENCE [LARGE SCALE GENOMIC DNA]</scope>
    <source>
        <tissue evidence="3">Whole aphids</tissue>
    </source>
</reference>
<proteinExistence type="predicted"/>
<evidence type="ECO:0000259" key="2">
    <source>
        <dbReference type="PROSITE" id="PS50157"/>
    </source>
</evidence>
<dbReference type="AlphaFoldDB" id="A0A6G0TMR9"/>
<dbReference type="GO" id="GO:0008270">
    <property type="term" value="F:zinc ion binding"/>
    <property type="evidence" value="ECO:0007669"/>
    <property type="project" value="UniProtKB-KW"/>
</dbReference>
<dbReference type="Gene3D" id="3.30.160.60">
    <property type="entry name" value="Classic Zinc Finger"/>
    <property type="match status" value="1"/>
</dbReference>
<keyword evidence="1" id="KW-0862">Zinc</keyword>
<dbReference type="InterPro" id="IPR013087">
    <property type="entry name" value="Znf_C2H2_type"/>
</dbReference>
<dbReference type="OrthoDB" id="6571533at2759"/>
<dbReference type="Proteomes" id="UP000475862">
    <property type="component" value="Unassembled WGS sequence"/>
</dbReference>
<dbReference type="PROSITE" id="PS50157">
    <property type="entry name" value="ZINC_FINGER_C2H2_2"/>
    <property type="match status" value="2"/>
</dbReference>
<keyword evidence="4" id="KW-1185">Reference proteome</keyword>